<keyword evidence="5" id="KW-0732">Signal</keyword>
<protein>
    <submittedName>
        <fullName evidence="6">Cyanophycinase</fullName>
    </submittedName>
</protein>
<sequence length="560" mass="60339">MNNHSKLGSAVLLSLALVAPLSATQANTLFLVGGGMKSCASQNLAACNAAALPVNLAEGSRTGLRFSLSDDNLARASAANHWHSAEHAKQALQQLQRLAKRLGTDPVSKSSLQQALREQDDSNDWYQSLSDQQWYLLLDRLEAPQLDDQGERLKESTWLQYNRDPHTPQLVARFTELAAKAGDKADGEAPLLLVMTSSARDPFEAHDFYLSLFASAGAQVRWLPLDASVQAARRDRACDQLPRYREQVQGNAERQRIYPKLAQAQRAHCQQPQLGLELLAQADGLFINGGDQWLTWQALRHPDGGDTPELALIKQRVAKGTLVVGGTSAGTAVQASGVMISNGSNLSALRDGPVDAPPPARDCDGGPACDGLAGDQLTFNPQGGLGLFIPGLTDTHFSERGRQLRLAILANQTQVPIAVGVDENTALEVSGNRWQVLGQGGVWIWQSALQRSHYLRPGDTATWQADTLAVELGQVNSGPHPGPSIEQSVQLDTDQIHQLAQQLCQQQGTLAQGHIDLGDSALLVSLKADGQTHFSPDPSGCSYRDLSLSIVPYPISQEDD</sequence>
<accession>A0A1M5NWR4</accession>
<dbReference type="GO" id="GO:0008236">
    <property type="term" value="F:serine-type peptidase activity"/>
    <property type="evidence" value="ECO:0007669"/>
    <property type="project" value="UniProtKB-KW"/>
</dbReference>
<feature type="chain" id="PRO_5009912733" evidence="5">
    <location>
        <begin position="24"/>
        <end position="560"/>
    </location>
</feature>
<feature type="signal peptide" evidence="5">
    <location>
        <begin position="1"/>
        <end position="23"/>
    </location>
</feature>
<comment type="similarity">
    <text evidence="1">Belongs to the peptidase S51 family.</text>
</comment>
<evidence type="ECO:0000256" key="5">
    <source>
        <dbReference type="SAM" id="SignalP"/>
    </source>
</evidence>
<keyword evidence="2" id="KW-0645">Protease</keyword>
<organism evidence="6 7">
    <name type="scientific">Ferrimonas marina</name>
    <dbReference type="NCBI Taxonomy" id="299255"/>
    <lineage>
        <taxon>Bacteria</taxon>
        <taxon>Pseudomonadati</taxon>
        <taxon>Pseudomonadota</taxon>
        <taxon>Gammaproteobacteria</taxon>
        <taxon>Alteromonadales</taxon>
        <taxon>Ferrimonadaceae</taxon>
        <taxon>Ferrimonas</taxon>
    </lineage>
</organism>
<dbReference type="STRING" id="299255.SAMN02745129_1205"/>
<dbReference type="EMBL" id="FQXG01000001">
    <property type="protein sequence ID" value="SHG93937.1"/>
    <property type="molecule type" value="Genomic_DNA"/>
</dbReference>
<dbReference type="PANTHER" id="PTHR36175">
    <property type="entry name" value="CYANOPHYCINASE"/>
    <property type="match status" value="1"/>
</dbReference>
<dbReference type="SUPFAM" id="SSF52317">
    <property type="entry name" value="Class I glutamine amidotransferase-like"/>
    <property type="match status" value="1"/>
</dbReference>
<evidence type="ECO:0000256" key="3">
    <source>
        <dbReference type="ARBA" id="ARBA00022801"/>
    </source>
</evidence>
<keyword evidence="7" id="KW-1185">Reference proteome</keyword>
<keyword evidence="4" id="KW-0720">Serine protease</keyword>
<dbReference type="AlphaFoldDB" id="A0A1M5NWR4"/>
<dbReference type="Proteomes" id="UP000184268">
    <property type="component" value="Unassembled WGS sequence"/>
</dbReference>
<dbReference type="GO" id="GO:0006508">
    <property type="term" value="P:proteolysis"/>
    <property type="evidence" value="ECO:0007669"/>
    <property type="project" value="UniProtKB-KW"/>
</dbReference>
<evidence type="ECO:0000313" key="7">
    <source>
        <dbReference type="Proteomes" id="UP000184268"/>
    </source>
</evidence>
<proteinExistence type="inferred from homology"/>
<reference evidence="7" key="1">
    <citation type="submission" date="2016-11" db="EMBL/GenBank/DDBJ databases">
        <authorList>
            <person name="Varghese N."/>
            <person name="Submissions S."/>
        </authorList>
    </citation>
    <scope>NUCLEOTIDE SEQUENCE [LARGE SCALE GENOMIC DNA]</scope>
    <source>
        <strain evidence="7">DSM 16917</strain>
    </source>
</reference>
<keyword evidence="3" id="KW-0378">Hydrolase</keyword>
<gene>
    <name evidence="6" type="ORF">SAMN02745129_1205</name>
</gene>
<dbReference type="Pfam" id="PF03575">
    <property type="entry name" value="Peptidase_S51"/>
    <property type="match status" value="1"/>
</dbReference>
<dbReference type="InterPro" id="IPR029062">
    <property type="entry name" value="Class_I_gatase-like"/>
</dbReference>
<dbReference type="InterPro" id="IPR005320">
    <property type="entry name" value="Peptidase_S51"/>
</dbReference>
<dbReference type="PANTHER" id="PTHR36175:SF1">
    <property type="entry name" value="CYANOPHYCINASE"/>
    <property type="match status" value="1"/>
</dbReference>
<dbReference type="RefSeq" id="WP_067658434.1">
    <property type="nucleotide sequence ID" value="NZ_FQXG01000001.1"/>
</dbReference>
<evidence type="ECO:0000256" key="4">
    <source>
        <dbReference type="ARBA" id="ARBA00022825"/>
    </source>
</evidence>
<evidence type="ECO:0000256" key="1">
    <source>
        <dbReference type="ARBA" id="ARBA00006534"/>
    </source>
</evidence>
<dbReference type="CDD" id="cd03145">
    <property type="entry name" value="GAT1_cyanophycinase"/>
    <property type="match status" value="1"/>
</dbReference>
<evidence type="ECO:0000256" key="2">
    <source>
        <dbReference type="ARBA" id="ARBA00022670"/>
    </source>
</evidence>
<dbReference type="OrthoDB" id="9799980at2"/>
<dbReference type="Gene3D" id="3.40.50.880">
    <property type="match status" value="1"/>
</dbReference>
<evidence type="ECO:0000313" key="6">
    <source>
        <dbReference type="EMBL" id="SHG93937.1"/>
    </source>
</evidence>
<name>A0A1M5NWR4_9GAMM</name>